<dbReference type="AlphaFoldDB" id="A0A0C2J0B7"/>
<dbReference type="PROSITE" id="PS00284">
    <property type="entry name" value="SERPIN"/>
    <property type="match status" value="1"/>
</dbReference>
<dbReference type="InterPro" id="IPR023795">
    <property type="entry name" value="Serpin_CS"/>
</dbReference>
<dbReference type="Proteomes" id="UP000031668">
    <property type="component" value="Unassembled WGS sequence"/>
</dbReference>
<name>A0A0C2J0B7_THEKT</name>
<proteinExistence type="predicted"/>
<dbReference type="InterPro" id="IPR042178">
    <property type="entry name" value="Serpin_sf_1"/>
</dbReference>
<comment type="caution">
    <text evidence="1">The sequence shown here is derived from an EMBL/GenBank/DDBJ whole genome shotgun (WGS) entry which is preliminary data.</text>
</comment>
<dbReference type="Gene3D" id="2.30.39.10">
    <property type="entry name" value="Alpha-1-antitrypsin, domain 1"/>
    <property type="match status" value="1"/>
</dbReference>
<protein>
    <submittedName>
        <fullName evidence="1">Uncharacterized protein</fullName>
    </submittedName>
</protein>
<dbReference type="SUPFAM" id="SSF56574">
    <property type="entry name" value="Serpins"/>
    <property type="match status" value="1"/>
</dbReference>
<dbReference type="EMBL" id="JWZT01001831">
    <property type="protein sequence ID" value="KII71234.1"/>
    <property type="molecule type" value="Genomic_DNA"/>
</dbReference>
<dbReference type="InterPro" id="IPR036186">
    <property type="entry name" value="Serpin_sf"/>
</dbReference>
<evidence type="ECO:0000313" key="1">
    <source>
        <dbReference type="EMBL" id="KII71234.1"/>
    </source>
</evidence>
<evidence type="ECO:0000313" key="2">
    <source>
        <dbReference type="Proteomes" id="UP000031668"/>
    </source>
</evidence>
<accession>A0A0C2J0B7</accession>
<keyword evidence="2" id="KW-1185">Reference proteome</keyword>
<gene>
    <name evidence="1" type="ORF">RF11_11752</name>
</gene>
<dbReference type="Gene3D" id="3.30.497.10">
    <property type="entry name" value="Antithrombin, subunit I, domain 2"/>
    <property type="match status" value="1"/>
</dbReference>
<sequence>MNDHPVMMENLIQVTRVSVDEFGINPYESDVVTLTLTETDVEEFRVDRPFLFLLYSIKHKLYDHCHTVKIVHPVAKHISIRENNPINAIEAKKKGFVVVSILGTDD</sequence>
<reference evidence="1 2" key="1">
    <citation type="journal article" date="2014" name="Genome Biol. Evol.">
        <title>The genome of the myxosporean Thelohanellus kitauei shows adaptations to nutrient acquisition within its fish host.</title>
        <authorList>
            <person name="Yang Y."/>
            <person name="Xiong J."/>
            <person name="Zhou Z."/>
            <person name="Huo F."/>
            <person name="Miao W."/>
            <person name="Ran C."/>
            <person name="Liu Y."/>
            <person name="Zhang J."/>
            <person name="Feng J."/>
            <person name="Wang M."/>
            <person name="Wang M."/>
            <person name="Wang L."/>
            <person name="Yao B."/>
        </authorList>
    </citation>
    <scope>NUCLEOTIDE SEQUENCE [LARGE SCALE GENOMIC DNA]</scope>
    <source>
        <strain evidence="1">Wuqing</strain>
    </source>
</reference>
<organism evidence="1 2">
    <name type="scientific">Thelohanellus kitauei</name>
    <name type="common">Myxosporean</name>
    <dbReference type="NCBI Taxonomy" id="669202"/>
    <lineage>
        <taxon>Eukaryota</taxon>
        <taxon>Metazoa</taxon>
        <taxon>Cnidaria</taxon>
        <taxon>Myxozoa</taxon>
        <taxon>Myxosporea</taxon>
        <taxon>Bivalvulida</taxon>
        <taxon>Platysporina</taxon>
        <taxon>Myxobolidae</taxon>
        <taxon>Thelohanellus</taxon>
    </lineage>
</organism>
<dbReference type="InterPro" id="IPR042185">
    <property type="entry name" value="Serpin_sf_2"/>
</dbReference>